<evidence type="ECO:0000313" key="2">
    <source>
        <dbReference type="EMBL" id="MBO2454492.1"/>
    </source>
</evidence>
<dbReference type="Proteomes" id="UP000669179">
    <property type="component" value="Unassembled WGS sequence"/>
</dbReference>
<evidence type="ECO:0000313" key="3">
    <source>
        <dbReference type="Proteomes" id="UP000669179"/>
    </source>
</evidence>
<feature type="transmembrane region" description="Helical" evidence="1">
    <location>
        <begin position="42"/>
        <end position="62"/>
    </location>
</feature>
<proteinExistence type="predicted"/>
<reference evidence="2" key="1">
    <citation type="submission" date="2021-03" db="EMBL/GenBank/DDBJ databases">
        <authorList>
            <person name="Kanchanasin P."/>
            <person name="Saeng-In P."/>
            <person name="Phongsopitanun W."/>
            <person name="Yuki M."/>
            <person name="Kudo T."/>
            <person name="Ohkuma M."/>
            <person name="Tanasupawat S."/>
        </authorList>
    </citation>
    <scope>NUCLEOTIDE SEQUENCE</scope>
    <source>
        <strain evidence="2">GKU 128</strain>
    </source>
</reference>
<keyword evidence="1" id="KW-0812">Transmembrane</keyword>
<evidence type="ECO:0000256" key="1">
    <source>
        <dbReference type="SAM" id="Phobius"/>
    </source>
</evidence>
<dbReference type="AlphaFoldDB" id="A0A939TCE8"/>
<organism evidence="2 3">
    <name type="scientific">Actinomadura barringtoniae</name>
    <dbReference type="NCBI Taxonomy" id="1427535"/>
    <lineage>
        <taxon>Bacteria</taxon>
        <taxon>Bacillati</taxon>
        <taxon>Actinomycetota</taxon>
        <taxon>Actinomycetes</taxon>
        <taxon>Streptosporangiales</taxon>
        <taxon>Thermomonosporaceae</taxon>
        <taxon>Actinomadura</taxon>
    </lineage>
</organism>
<accession>A0A939TCE8</accession>
<keyword evidence="3" id="KW-1185">Reference proteome</keyword>
<dbReference type="EMBL" id="JAGEOJ010000026">
    <property type="protein sequence ID" value="MBO2454492.1"/>
    <property type="molecule type" value="Genomic_DNA"/>
</dbReference>
<protein>
    <submittedName>
        <fullName evidence="2">Uncharacterized protein</fullName>
    </submittedName>
</protein>
<keyword evidence="1" id="KW-1133">Transmembrane helix</keyword>
<gene>
    <name evidence="2" type="ORF">J4573_45905</name>
</gene>
<comment type="caution">
    <text evidence="2">The sequence shown here is derived from an EMBL/GenBank/DDBJ whole genome shotgun (WGS) entry which is preliminary data.</text>
</comment>
<dbReference type="RefSeq" id="WP_208262696.1">
    <property type="nucleotide sequence ID" value="NZ_JAGEOJ010000026.1"/>
</dbReference>
<sequence>MDDLERDVAEQLRTLLVADPPPAGLAERILTRTAARRRRRRAVAAAGAFVVCGAVVVGVAGARNGSDPAPAAVAVAPPSAVTIQRGLAGGQRFKAMALGSDGTVLGTSVSVGSDGASEPRGGVWTAGPSVVVPRRVQSTGAGSLPYLWTMAVGDRVQVWPEGERLKCLGPNGVVRTIGDGWSGRDRFYTERGLVVWGRVGGRGVAVASGCDGPTRTILVKGLLKGFSYPLAFVSDGVKTWQVDVRSGAKSAVPRAPRSPDEIAAGPNAIAWVVGDDLTIRDRATGAERSVRLPAYESSSNQVSVGAHVVVYSGDDEDGDGGRARVYDVRTGSYADERGPALAAGGWLLVQAGDVYKLSRR</sequence>
<keyword evidence="1" id="KW-0472">Membrane</keyword>
<name>A0A939TCE8_9ACTN</name>